<protein>
    <submittedName>
        <fullName evidence="1">Uncharacterized protein</fullName>
    </submittedName>
</protein>
<keyword evidence="2" id="KW-1185">Reference proteome</keyword>
<dbReference type="Proteomes" id="UP000245626">
    <property type="component" value="Unassembled WGS sequence"/>
</dbReference>
<reference evidence="1 2" key="1">
    <citation type="journal article" date="2018" name="Mol. Biol. Evol.">
        <title>Broad Genomic Sampling Reveals a Smut Pathogenic Ancestry of the Fungal Clade Ustilaginomycotina.</title>
        <authorList>
            <person name="Kijpornyongpan T."/>
            <person name="Mondo S.J."/>
            <person name="Barry K."/>
            <person name="Sandor L."/>
            <person name="Lee J."/>
            <person name="Lipzen A."/>
            <person name="Pangilinan J."/>
            <person name="LaButti K."/>
            <person name="Hainaut M."/>
            <person name="Henrissat B."/>
            <person name="Grigoriev I.V."/>
            <person name="Spatafora J.W."/>
            <person name="Aime M.C."/>
        </authorList>
    </citation>
    <scope>NUCLEOTIDE SEQUENCE [LARGE SCALE GENOMIC DNA]</scope>
    <source>
        <strain evidence="1 2">SA 807</strain>
    </source>
</reference>
<sequence length="206" mass="23026">MKVDTPASLICGLVASLHLLLAIGAVPVGEELGSDPPCQDYKLDRLLRAVEDKDNRTSFPVAVRYNLLFVVPEQQQQLENQIRLFQFQTCNIMGFEQGQSRNYGGSMGAPIQYWGRVVAGSSCVQATSDGLFILSPCDENRIQQWFRLSSSVDGEVVDYFPFRNQTMSYQYVGQTPYHIGWAQGQVASPLSYSINETFQLLEFPPA</sequence>
<organism evidence="1 2">
    <name type="scientific">Violaceomyces palustris</name>
    <dbReference type="NCBI Taxonomy" id="1673888"/>
    <lineage>
        <taxon>Eukaryota</taxon>
        <taxon>Fungi</taxon>
        <taxon>Dikarya</taxon>
        <taxon>Basidiomycota</taxon>
        <taxon>Ustilaginomycotina</taxon>
        <taxon>Ustilaginomycetes</taxon>
        <taxon>Violaceomycetales</taxon>
        <taxon>Violaceomycetaceae</taxon>
        <taxon>Violaceomyces</taxon>
    </lineage>
</organism>
<accession>A0ACD0NME5</accession>
<proteinExistence type="predicted"/>
<name>A0ACD0NME5_9BASI</name>
<dbReference type="EMBL" id="KZ820599">
    <property type="protein sequence ID" value="PWN46986.1"/>
    <property type="molecule type" value="Genomic_DNA"/>
</dbReference>
<evidence type="ECO:0000313" key="1">
    <source>
        <dbReference type="EMBL" id="PWN46986.1"/>
    </source>
</evidence>
<gene>
    <name evidence="1" type="ORF">IE53DRAFT_390880</name>
</gene>
<evidence type="ECO:0000313" key="2">
    <source>
        <dbReference type="Proteomes" id="UP000245626"/>
    </source>
</evidence>